<comment type="subcellular location">
    <subcellularLocation>
        <location evidence="1">Nucleus</location>
    </subcellularLocation>
</comment>
<keyword evidence="11" id="KW-1185">Reference proteome</keyword>
<dbReference type="SMART" id="SM00355">
    <property type="entry name" value="ZnF_C2H2"/>
    <property type="match status" value="3"/>
</dbReference>
<feature type="domain" description="C2H2-type" evidence="9">
    <location>
        <begin position="267"/>
        <end position="294"/>
    </location>
</feature>
<dbReference type="InterPro" id="IPR013087">
    <property type="entry name" value="Znf_C2H2_type"/>
</dbReference>
<dbReference type="PANTHER" id="PTHR24394">
    <property type="entry name" value="ZINC FINGER PROTEIN"/>
    <property type="match status" value="1"/>
</dbReference>
<evidence type="ECO:0000256" key="8">
    <source>
        <dbReference type="SAM" id="MobiDB-lite"/>
    </source>
</evidence>
<sequence>MTIPLKILESTDNQAETVNTLRPFLPTYREEEEEERILPYITTLNDIETKEESAVSPVAPIPNNVLTTPLKEESNSVSTSVPKSEINDKSILGKLTAPSTNRSRRLKTKKNKIINDTRTTTLVTSSKVKRTYKRRKNNEKTSSPLMSERSYSKPVNVETFVKNTTSKDEDGENCEQAPITNKDVKPEFKTYSIRPLSDSFEKWWVRGLGPPYQCKLCGRDCGAKYSVFYSHVRRHFIKKFPCTYCGKKFSNDKLRLHMRSHTNEKPYPCEQCPARFTTGTSLKRHRLSHTGEKPFICDVCGKGMYSFFYFILCYTGTLRESDIRNGFFTLSIIIVVIKYMFRPHKKGWKYNEIVVIKHSASPFQQCIMKNDGNLQKP</sequence>
<dbReference type="PROSITE" id="PS00028">
    <property type="entry name" value="ZINC_FINGER_C2H2_1"/>
    <property type="match status" value="1"/>
</dbReference>
<evidence type="ECO:0000256" key="7">
    <source>
        <dbReference type="PROSITE-ProRule" id="PRU00042"/>
    </source>
</evidence>
<feature type="region of interest" description="Disordered" evidence="8">
    <location>
        <begin position="126"/>
        <end position="151"/>
    </location>
</feature>
<protein>
    <recommendedName>
        <fullName evidence="9">C2H2-type domain-containing protein</fullName>
    </recommendedName>
</protein>
<keyword evidence="6" id="KW-0539">Nucleus</keyword>
<name>A0AAN7V1X4_9COLE</name>
<evidence type="ECO:0000259" key="9">
    <source>
        <dbReference type="PROSITE" id="PS50157"/>
    </source>
</evidence>
<dbReference type="EMBL" id="JAVRBK010000059">
    <property type="protein sequence ID" value="KAK5637826.1"/>
    <property type="molecule type" value="Genomic_DNA"/>
</dbReference>
<reference evidence="10 11" key="1">
    <citation type="journal article" date="2024" name="Insects">
        <title>An Improved Chromosome-Level Genome Assembly of the Firefly Pyrocoelia pectoralis.</title>
        <authorList>
            <person name="Fu X."/>
            <person name="Meyer-Rochow V.B."/>
            <person name="Ballantyne L."/>
            <person name="Zhu X."/>
        </authorList>
    </citation>
    <scope>NUCLEOTIDE SEQUENCE [LARGE SCALE GENOMIC DNA]</scope>
    <source>
        <strain evidence="10">XCY_ONT2</strain>
    </source>
</reference>
<dbReference type="AlphaFoldDB" id="A0AAN7V1X4"/>
<dbReference type="Gene3D" id="3.30.160.60">
    <property type="entry name" value="Classic Zinc Finger"/>
    <property type="match status" value="3"/>
</dbReference>
<dbReference type="PROSITE" id="PS50157">
    <property type="entry name" value="ZINC_FINGER_C2H2_2"/>
    <property type="match status" value="2"/>
</dbReference>
<dbReference type="Proteomes" id="UP001329430">
    <property type="component" value="Unassembled WGS sequence"/>
</dbReference>
<organism evidence="10 11">
    <name type="scientific">Pyrocoelia pectoralis</name>
    <dbReference type="NCBI Taxonomy" id="417401"/>
    <lineage>
        <taxon>Eukaryota</taxon>
        <taxon>Metazoa</taxon>
        <taxon>Ecdysozoa</taxon>
        <taxon>Arthropoda</taxon>
        <taxon>Hexapoda</taxon>
        <taxon>Insecta</taxon>
        <taxon>Pterygota</taxon>
        <taxon>Neoptera</taxon>
        <taxon>Endopterygota</taxon>
        <taxon>Coleoptera</taxon>
        <taxon>Polyphaga</taxon>
        <taxon>Elateriformia</taxon>
        <taxon>Elateroidea</taxon>
        <taxon>Lampyridae</taxon>
        <taxon>Lampyrinae</taxon>
        <taxon>Pyrocoelia</taxon>
    </lineage>
</organism>
<evidence type="ECO:0000313" key="11">
    <source>
        <dbReference type="Proteomes" id="UP001329430"/>
    </source>
</evidence>
<dbReference type="FunFam" id="3.30.160.60:FF:002343">
    <property type="entry name" value="Zinc finger protein 33A"/>
    <property type="match status" value="1"/>
</dbReference>
<dbReference type="InterPro" id="IPR036236">
    <property type="entry name" value="Znf_C2H2_sf"/>
</dbReference>
<accession>A0AAN7V1X4</accession>
<feature type="domain" description="C2H2-type" evidence="9">
    <location>
        <begin position="240"/>
        <end position="266"/>
    </location>
</feature>
<proteinExistence type="predicted"/>
<evidence type="ECO:0000256" key="2">
    <source>
        <dbReference type="ARBA" id="ARBA00022723"/>
    </source>
</evidence>
<evidence type="ECO:0000256" key="5">
    <source>
        <dbReference type="ARBA" id="ARBA00022833"/>
    </source>
</evidence>
<evidence type="ECO:0000256" key="3">
    <source>
        <dbReference type="ARBA" id="ARBA00022737"/>
    </source>
</evidence>
<dbReference type="Pfam" id="PF00096">
    <property type="entry name" value="zf-C2H2"/>
    <property type="match status" value="2"/>
</dbReference>
<dbReference type="GO" id="GO:0005634">
    <property type="term" value="C:nucleus"/>
    <property type="evidence" value="ECO:0007669"/>
    <property type="project" value="UniProtKB-SubCell"/>
</dbReference>
<keyword evidence="2" id="KW-0479">Metal-binding</keyword>
<keyword evidence="4 7" id="KW-0863">Zinc-finger</keyword>
<comment type="caution">
    <text evidence="10">The sequence shown here is derived from an EMBL/GenBank/DDBJ whole genome shotgun (WGS) entry which is preliminary data.</text>
</comment>
<gene>
    <name evidence="10" type="ORF">RI129_000188</name>
</gene>
<dbReference type="GO" id="GO:0008270">
    <property type="term" value="F:zinc ion binding"/>
    <property type="evidence" value="ECO:0007669"/>
    <property type="project" value="UniProtKB-KW"/>
</dbReference>
<evidence type="ECO:0000256" key="6">
    <source>
        <dbReference type="ARBA" id="ARBA00023242"/>
    </source>
</evidence>
<feature type="compositionally biased region" description="Basic residues" evidence="8">
    <location>
        <begin position="127"/>
        <end position="137"/>
    </location>
</feature>
<dbReference type="GO" id="GO:0000981">
    <property type="term" value="F:DNA-binding transcription factor activity, RNA polymerase II-specific"/>
    <property type="evidence" value="ECO:0007669"/>
    <property type="project" value="TreeGrafter"/>
</dbReference>
<dbReference type="SUPFAM" id="SSF57667">
    <property type="entry name" value="beta-beta-alpha zinc fingers"/>
    <property type="match status" value="1"/>
</dbReference>
<dbReference type="PANTHER" id="PTHR24394:SF44">
    <property type="entry name" value="ZINC FINGER PROTEIN 271-LIKE"/>
    <property type="match status" value="1"/>
</dbReference>
<keyword evidence="5" id="KW-0862">Zinc</keyword>
<keyword evidence="3" id="KW-0677">Repeat</keyword>
<evidence type="ECO:0000256" key="4">
    <source>
        <dbReference type="ARBA" id="ARBA00022771"/>
    </source>
</evidence>
<evidence type="ECO:0000313" key="10">
    <source>
        <dbReference type="EMBL" id="KAK5637826.1"/>
    </source>
</evidence>
<evidence type="ECO:0000256" key="1">
    <source>
        <dbReference type="ARBA" id="ARBA00004123"/>
    </source>
</evidence>